<dbReference type="GO" id="GO:0006015">
    <property type="term" value="P:5-phosphoribose 1-diphosphate biosynthetic process"/>
    <property type="evidence" value="ECO:0007669"/>
    <property type="project" value="UniProtKB-UniRule"/>
</dbReference>
<dbReference type="AlphaFoldDB" id="A0A926RX53"/>
<dbReference type="GO" id="GO:0005524">
    <property type="term" value="F:ATP binding"/>
    <property type="evidence" value="ECO:0007669"/>
    <property type="project" value="UniProtKB-KW"/>
</dbReference>
<dbReference type="Proteomes" id="UP000626844">
    <property type="component" value="Unassembled WGS sequence"/>
</dbReference>
<keyword evidence="12" id="KW-0963">Cytoplasm</keyword>
<comment type="similarity">
    <text evidence="11 12">Belongs to the ribose-phosphate pyrophosphokinase family. Class I subfamily.</text>
</comment>
<comment type="function">
    <text evidence="10 12">Involved in the biosynthesis of the central metabolite phospho-alpha-D-ribosyl-1-pyrophosphate (PRPP) via the transfer of pyrophosphoryl group from ATP to 1-hydroxyl of ribose-5-phosphate (Rib-5-P).</text>
</comment>
<evidence type="ECO:0000256" key="4">
    <source>
        <dbReference type="ARBA" id="ARBA00022727"/>
    </source>
</evidence>
<dbReference type="Gene3D" id="3.40.50.2020">
    <property type="match status" value="2"/>
</dbReference>
<dbReference type="InterPro" id="IPR000842">
    <property type="entry name" value="PRib_PP_synth_CS"/>
</dbReference>
<keyword evidence="8 12" id="KW-0460">Magnesium</keyword>
<feature type="binding site" evidence="12">
    <location>
        <begin position="41"/>
        <end position="43"/>
    </location>
    <ligand>
        <name>ATP</name>
        <dbReference type="ChEBI" id="CHEBI:30616"/>
    </ligand>
</feature>
<evidence type="ECO:0000256" key="10">
    <source>
        <dbReference type="ARBA" id="ARBA00054914"/>
    </source>
</evidence>
<dbReference type="GO" id="GO:0009156">
    <property type="term" value="P:ribonucleoside monophosphate biosynthetic process"/>
    <property type="evidence" value="ECO:0007669"/>
    <property type="project" value="InterPro"/>
</dbReference>
<dbReference type="SUPFAM" id="SSF53271">
    <property type="entry name" value="PRTase-like"/>
    <property type="match status" value="2"/>
</dbReference>
<comment type="subcellular location">
    <subcellularLocation>
        <location evidence="12">Cytoplasm</location>
    </subcellularLocation>
</comment>
<keyword evidence="4 12" id="KW-0545">Nucleotide biosynthesis</keyword>
<feature type="domain" description="Ribose-phosphate pyrophosphokinase N-terminal" evidence="13">
    <location>
        <begin position="8"/>
        <end position="124"/>
    </location>
</feature>
<comment type="caution">
    <text evidence="12">Lacks conserved residue(s) required for the propagation of feature annotation.</text>
</comment>
<keyword evidence="7 12" id="KW-0067">ATP-binding</keyword>
<dbReference type="SMART" id="SM01400">
    <property type="entry name" value="Pribosyltran_N"/>
    <property type="match status" value="1"/>
</dbReference>
<reference evidence="14" key="1">
    <citation type="submission" date="2020-09" db="EMBL/GenBank/DDBJ databases">
        <title>A novel bacterium of genus Bacillus, isolated from South China Sea.</title>
        <authorList>
            <person name="Huang H."/>
            <person name="Mo K."/>
            <person name="Hu Y."/>
        </authorList>
    </citation>
    <scope>NUCLEOTIDE SEQUENCE</scope>
    <source>
        <strain evidence="14">IB182487</strain>
    </source>
</reference>
<dbReference type="PANTHER" id="PTHR10210:SF41">
    <property type="entry name" value="RIBOSE-PHOSPHATE PYROPHOSPHOKINASE 1, CHLOROPLASTIC"/>
    <property type="match status" value="1"/>
</dbReference>
<proteinExistence type="inferred from homology"/>
<evidence type="ECO:0000256" key="11">
    <source>
        <dbReference type="ARBA" id="ARBA00061444"/>
    </source>
</evidence>
<protein>
    <recommendedName>
        <fullName evidence="12">Putative ribose-phosphate pyrophosphokinase</fullName>
        <shortName evidence="12">RPPK</shortName>
        <ecNumber evidence="12">2.7.6.1</ecNumber>
    </recommendedName>
    <alternativeName>
        <fullName evidence="12">5-phospho-D-ribosyl alpha-1-diphosphate synthase</fullName>
    </alternativeName>
    <alternativeName>
        <fullName evidence="12">Phosphoribosyl diphosphate synthase</fullName>
    </alternativeName>
    <alternativeName>
        <fullName evidence="12">Phosphoribosyl pyrophosphate synthase</fullName>
        <shortName evidence="12">P-Rib-PP synthase</shortName>
        <shortName evidence="12">PRPP synthase</shortName>
        <shortName evidence="12">PRPPase</shortName>
    </alternativeName>
</protein>
<dbReference type="GO" id="GO:0002189">
    <property type="term" value="C:ribose phosphate diphosphokinase complex"/>
    <property type="evidence" value="ECO:0007669"/>
    <property type="project" value="TreeGrafter"/>
</dbReference>
<evidence type="ECO:0000313" key="15">
    <source>
        <dbReference type="Proteomes" id="UP000626844"/>
    </source>
</evidence>
<dbReference type="InterPro" id="IPR029057">
    <property type="entry name" value="PRTase-like"/>
</dbReference>
<keyword evidence="15" id="KW-1185">Reference proteome</keyword>
<dbReference type="InterPro" id="IPR005946">
    <property type="entry name" value="Rib-P_diPkinase"/>
</dbReference>
<dbReference type="InterPro" id="IPR000836">
    <property type="entry name" value="PRTase_dom"/>
</dbReference>
<dbReference type="RefSeq" id="WP_191156734.1">
    <property type="nucleotide sequence ID" value="NZ_JACXAI010000005.1"/>
</dbReference>
<dbReference type="NCBIfam" id="TIGR01251">
    <property type="entry name" value="ribP_PPkin"/>
    <property type="match status" value="1"/>
</dbReference>
<comment type="pathway">
    <text evidence="1 12">Metabolic intermediate biosynthesis; 5-phospho-alpha-D-ribose 1-diphosphate biosynthesis; 5-phospho-alpha-D-ribose 1-diphosphate from D-ribose 5-phosphate (route I): step 1/1.</text>
</comment>
<feature type="binding site" evidence="12">
    <location>
        <begin position="100"/>
        <end position="101"/>
    </location>
    <ligand>
        <name>ATP</name>
        <dbReference type="ChEBI" id="CHEBI:30616"/>
    </ligand>
</feature>
<comment type="cofactor">
    <cofactor evidence="12">
        <name>Mg(2+)</name>
        <dbReference type="ChEBI" id="CHEBI:18420"/>
    </cofactor>
    <text evidence="12">Binds 2 Mg(2+) ions per subunit.</text>
</comment>
<dbReference type="GO" id="GO:0000287">
    <property type="term" value="F:magnesium ion binding"/>
    <property type="evidence" value="ECO:0007669"/>
    <property type="project" value="UniProtKB-UniRule"/>
</dbReference>
<dbReference type="GO" id="GO:0006164">
    <property type="term" value="P:purine nucleotide biosynthetic process"/>
    <property type="evidence" value="ECO:0007669"/>
    <property type="project" value="TreeGrafter"/>
</dbReference>
<evidence type="ECO:0000259" key="13">
    <source>
        <dbReference type="Pfam" id="PF13793"/>
    </source>
</evidence>
<keyword evidence="5 12" id="KW-0547">Nucleotide-binding</keyword>
<evidence type="ECO:0000256" key="7">
    <source>
        <dbReference type="ARBA" id="ARBA00022840"/>
    </source>
</evidence>
<dbReference type="GO" id="GO:0004749">
    <property type="term" value="F:ribose phosphate diphosphokinase activity"/>
    <property type="evidence" value="ECO:0007669"/>
    <property type="project" value="UniProtKB-UniRule"/>
</dbReference>
<evidence type="ECO:0000256" key="2">
    <source>
        <dbReference type="ARBA" id="ARBA00022679"/>
    </source>
</evidence>
<dbReference type="NCBIfam" id="NF002320">
    <property type="entry name" value="PRK01259.1"/>
    <property type="match status" value="1"/>
</dbReference>
<dbReference type="EC" id="2.7.6.1" evidence="12"/>
<dbReference type="PANTHER" id="PTHR10210">
    <property type="entry name" value="RIBOSE-PHOSPHATE DIPHOSPHOKINASE FAMILY MEMBER"/>
    <property type="match status" value="1"/>
</dbReference>
<comment type="caution">
    <text evidence="12">Part of a set of proteins in which some residues (ACT_SITE, NP_BIND, REGION and BINDING) are not conserved.</text>
</comment>
<evidence type="ECO:0000256" key="6">
    <source>
        <dbReference type="ARBA" id="ARBA00022777"/>
    </source>
</evidence>
<evidence type="ECO:0000256" key="8">
    <source>
        <dbReference type="ARBA" id="ARBA00022842"/>
    </source>
</evidence>
<evidence type="ECO:0000256" key="3">
    <source>
        <dbReference type="ARBA" id="ARBA00022723"/>
    </source>
</evidence>
<feature type="binding site" evidence="12">
    <location>
        <position position="222"/>
    </location>
    <ligand>
        <name>D-ribose 5-phosphate</name>
        <dbReference type="ChEBI" id="CHEBI:78346"/>
    </ligand>
</feature>
<sequence length="314" mass="34875">MPNNEFKMKVFTLSSNQALAREVVDLLGIELGKCSVNRFSDGEIQLNIEESIRGYDTYIIQSISTPGNEHLMELLVMIDALKRASTKTINVVIPYFGYARQDRKLGARQPITAKLIANLLEKAGATRVIAIDLHAPQIQGFFNIPVDELTGILVLSDYFAKKNLENTVVVAPDNSSIRRARKLANRLNTSIAFIDRECYKTNNPEAVNIIGEVKGRNAIIIDDMVDTAGNVTLSTQALLENGVHEVYACFTHAVFSGFAIEKIQESHIKELVVTNTISVPDVMMPEKIKWLSIAPMLSQAIMRVQNQLSISIML</sequence>
<evidence type="ECO:0000313" key="14">
    <source>
        <dbReference type="EMBL" id="MBD1379787.1"/>
    </source>
</evidence>
<evidence type="ECO:0000256" key="9">
    <source>
        <dbReference type="ARBA" id="ARBA00049535"/>
    </source>
</evidence>
<keyword evidence="2 12" id="KW-0808">Transferase</keyword>
<evidence type="ECO:0000256" key="12">
    <source>
        <dbReference type="HAMAP-Rule" id="MF_00583"/>
    </source>
</evidence>
<feature type="binding site" evidence="12">
    <location>
        <position position="173"/>
    </location>
    <ligand>
        <name>Mg(2+)</name>
        <dbReference type="ChEBI" id="CHEBI:18420"/>
    </ligand>
</feature>
<feature type="binding site" evidence="12">
    <location>
        <position position="134"/>
    </location>
    <ligand>
        <name>Mg(2+)</name>
        <dbReference type="ChEBI" id="CHEBI:18420"/>
    </ligand>
</feature>
<dbReference type="PROSITE" id="PS00114">
    <property type="entry name" value="PRPP_SYNTHASE"/>
    <property type="match status" value="1"/>
</dbReference>
<comment type="caution">
    <text evidence="14">The sequence shown here is derived from an EMBL/GenBank/DDBJ whole genome shotgun (WGS) entry which is preliminary data.</text>
</comment>
<dbReference type="GO" id="GO:0016301">
    <property type="term" value="F:kinase activity"/>
    <property type="evidence" value="ECO:0007669"/>
    <property type="project" value="UniProtKB-KW"/>
</dbReference>
<keyword evidence="6 12" id="KW-0418">Kinase</keyword>
<dbReference type="GO" id="GO:0005737">
    <property type="term" value="C:cytoplasm"/>
    <property type="evidence" value="ECO:0007669"/>
    <property type="project" value="UniProtKB-SubCell"/>
</dbReference>
<accession>A0A926RX53</accession>
<dbReference type="FunFam" id="3.40.50.2020:FF:000001">
    <property type="entry name" value="Ribose-phosphate pyrophosphokinase"/>
    <property type="match status" value="1"/>
</dbReference>
<dbReference type="InterPro" id="IPR029099">
    <property type="entry name" value="Pribosyltran_N"/>
</dbReference>
<dbReference type="CDD" id="cd06223">
    <property type="entry name" value="PRTases_typeI"/>
    <property type="match status" value="1"/>
</dbReference>
<dbReference type="InterPro" id="IPR037515">
    <property type="entry name" value="Rib-P_diPkinase_bac"/>
</dbReference>
<comment type="catalytic activity">
    <reaction evidence="9 12">
        <text>D-ribose 5-phosphate + ATP = 5-phospho-alpha-D-ribose 1-diphosphate + AMP + H(+)</text>
        <dbReference type="Rhea" id="RHEA:15609"/>
        <dbReference type="ChEBI" id="CHEBI:15378"/>
        <dbReference type="ChEBI" id="CHEBI:30616"/>
        <dbReference type="ChEBI" id="CHEBI:58017"/>
        <dbReference type="ChEBI" id="CHEBI:78346"/>
        <dbReference type="ChEBI" id="CHEBI:456215"/>
        <dbReference type="EC" id="2.7.6.1"/>
    </reaction>
</comment>
<dbReference type="EMBL" id="JACXAI010000005">
    <property type="protein sequence ID" value="MBD1379787.1"/>
    <property type="molecule type" value="Genomic_DNA"/>
</dbReference>
<dbReference type="Pfam" id="PF13793">
    <property type="entry name" value="Pribosyltran_N"/>
    <property type="match status" value="1"/>
</dbReference>
<evidence type="ECO:0000256" key="5">
    <source>
        <dbReference type="ARBA" id="ARBA00022741"/>
    </source>
</evidence>
<name>A0A926RX53_9BACI</name>
<organism evidence="14 15">
    <name type="scientific">Metabacillus arenae</name>
    <dbReference type="NCBI Taxonomy" id="2771434"/>
    <lineage>
        <taxon>Bacteria</taxon>
        <taxon>Bacillati</taxon>
        <taxon>Bacillota</taxon>
        <taxon>Bacilli</taxon>
        <taxon>Bacillales</taxon>
        <taxon>Bacillaceae</taxon>
        <taxon>Metabacillus</taxon>
    </lineage>
</organism>
<keyword evidence="3 12" id="KW-0479">Metal-binding</keyword>
<dbReference type="Pfam" id="PF14572">
    <property type="entry name" value="Pribosyl_synth"/>
    <property type="match status" value="1"/>
</dbReference>
<comment type="subunit">
    <text evidence="12">Homohexamer.</text>
</comment>
<evidence type="ECO:0000256" key="1">
    <source>
        <dbReference type="ARBA" id="ARBA00004996"/>
    </source>
</evidence>
<gene>
    <name evidence="12" type="primary">prs</name>
    <name evidence="14" type="ORF">IC621_06040</name>
</gene>
<dbReference type="HAMAP" id="MF_00583_B">
    <property type="entry name" value="RibP_PPkinase_B"/>
    <property type="match status" value="1"/>
</dbReference>